<dbReference type="AlphaFoldDB" id="A0A0C3PPX1"/>
<name>A0A0C3PPX1_PHLG1</name>
<dbReference type="Pfam" id="PF00248">
    <property type="entry name" value="Aldo_ket_red"/>
    <property type="match status" value="1"/>
</dbReference>
<dbReference type="EMBL" id="KN840470">
    <property type="protein sequence ID" value="KIP09073.1"/>
    <property type="molecule type" value="Genomic_DNA"/>
</dbReference>
<dbReference type="SUPFAM" id="SSF51430">
    <property type="entry name" value="NAD(P)-linked oxidoreductase"/>
    <property type="match status" value="1"/>
</dbReference>
<keyword evidence="4" id="KW-1185">Reference proteome</keyword>
<proteinExistence type="predicted"/>
<dbReference type="InterPro" id="IPR036812">
    <property type="entry name" value="NAD(P)_OxRdtase_dom_sf"/>
</dbReference>
<gene>
    <name evidence="3" type="ORF">PHLGIDRAFT_29200</name>
</gene>
<evidence type="ECO:0000313" key="3">
    <source>
        <dbReference type="EMBL" id="KIP09073.1"/>
    </source>
</evidence>
<organism evidence="3 4">
    <name type="scientific">Phlebiopsis gigantea (strain 11061_1 CR5-6)</name>
    <name type="common">White-rot fungus</name>
    <name type="synonym">Peniophora gigantea</name>
    <dbReference type="NCBI Taxonomy" id="745531"/>
    <lineage>
        <taxon>Eukaryota</taxon>
        <taxon>Fungi</taxon>
        <taxon>Dikarya</taxon>
        <taxon>Basidiomycota</taxon>
        <taxon>Agaricomycotina</taxon>
        <taxon>Agaricomycetes</taxon>
        <taxon>Polyporales</taxon>
        <taxon>Phanerochaetaceae</taxon>
        <taxon>Phlebiopsis</taxon>
    </lineage>
</organism>
<evidence type="ECO:0000259" key="2">
    <source>
        <dbReference type="Pfam" id="PF00248"/>
    </source>
</evidence>
<dbReference type="InterPro" id="IPR023210">
    <property type="entry name" value="NADP_OxRdtase_dom"/>
</dbReference>
<accession>A0A0C3PPX1</accession>
<evidence type="ECO:0000256" key="1">
    <source>
        <dbReference type="ARBA" id="ARBA00023002"/>
    </source>
</evidence>
<dbReference type="STRING" id="745531.A0A0C3PPX1"/>
<dbReference type="GO" id="GO:0005737">
    <property type="term" value="C:cytoplasm"/>
    <property type="evidence" value="ECO:0007669"/>
    <property type="project" value="TreeGrafter"/>
</dbReference>
<dbReference type="PANTHER" id="PTHR43625:SF78">
    <property type="entry name" value="PYRIDOXAL REDUCTASE-RELATED"/>
    <property type="match status" value="1"/>
</dbReference>
<dbReference type="Gene3D" id="3.20.20.100">
    <property type="entry name" value="NADP-dependent oxidoreductase domain"/>
    <property type="match status" value="1"/>
</dbReference>
<keyword evidence="1" id="KW-0560">Oxidoreductase</keyword>
<dbReference type="CDD" id="cd19077">
    <property type="entry name" value="AKR_AKR8A1-2"/>
    <property type="match status" value="1"/>
</dbReference>
<feature type="domain" description="NADP-dependent oxidoreductase" evidence="2">
    <location>
        <begin position="21"/>
        <end position="314"/>
    </location>
</feature>
<reference evidence="3 4" key="1">
    <citation type="journal article" date="2014" name="PLoS Genet.">
        <title>Analysis of the Phlebiopsis gigantea genome, transcriptome and secretome provides insight into its pioneer colonization strategies of wood.</title>
        <authorList>
            <person name="Hori C."/>
            <person name="Ishida T."/>
            <person name="Igarashi K."/>
            <person name="Samejima M."/>
            <person name="Suzuki H."/>
            <person name="Master E."/>
            <person name="Ferreira P."/>
            <person name="Ruiz-Duenas F.J."/>
            <person name="Held B."/>
            <person name="Canessa P."/>
            <person name="Larrondo L.F."/>
            <person name="Schmoll M."/>
            <person name="Druzhinina I.S."/>
            <person name="Kubicek C.P."/>
            <person name="Gaskell J.A."/>
            <person name="Kersten P."/>
            <person name="St John F."/>
            <person name="Glasner J."/>
            <person name="Sabat G."/>
            <person name="Splinter BonDurant S."/>
            <person name="Syed K."/>
            <person name="Yadav J."/>
            <person name="Mgbeahuruike A.C."/>
            <person name="Kovalchuk A."/>
            <person name="Asiegbu F.O."/>
            <person name="Lackner G."/>
            <person name="Hoffmeister D."/>
            <person name="Rencoret J."/>
            <person name="Gutierrez A."/>
            <person name="Sun H."/>
            <person name="Lindquist E."/>
            <person name="Barry K."/>
            <person name="Riley R."/>
            <person name="Grigoriev I.V."/>
            <person name="Henrissat B."/>
            <person name="Kues U."/>
            <person name="Berka R.M."/>
            <person name="Martinez A.T."/>
            <person name="Covert S.F."/>
            <person name="Blanchette R.A."/>
            <person name="Cullen D."/>
        </authorList>
    </citation>
    <scope>NUCLEOTIDE SEQUENCE [LARGE SCALE GENOMIC DNA]</scope>
    <source>
        <strain evidence="3 4">11061_1 CR5-6</strain>
    </source>
</reference>
<dbReference type="PANTHER" id="PTHR43625">
    <property type="entry name" value="AFLATOXIN B1 ALDEHYDE REDUCTASE"/>
    <property type="match status" value="1"/>
</dbReference>
<evidence type="ECO:0000313" key="4">
    <source>
        <dbReference type="Proteomes" id="UP000053257"/>
    </source>
</evidence>
<dbReference type="InterPro" id="IPR050791">
    <property type="entry name" value="Aldo-Keto_reductase"/>
</dbReference>
<dbReference type="OrthoDB" id="37537at2759"/>
<dbReference type="Proteomes" id="UP000053257">
    <property type="component" value="Unassembled WGS sequence"/>
</dbReference>
<protein>
    <recommendedName>
        <fullName evidence="2">NADP-dependent oxidoreductase domain-containing protein</fullName>
    </recommendedName>
</protein>
<dbReference type="HOGENOM" id="CLU_023205_2_1_1"/>
<sequence length="338" mass="36702">MPVLQSVATLGGTASHVKVGKVGHGLMMMTWTPKPTPDEVAFEAIKAGVDSLPPGVKMYLNSGEFYAQDFGPANLQLLARFFDKYPEYAERTFLSVKVRPLGVPENLRRSVTAINAALRGTKRLDLFQCARVDPAHPIEETIGILKGFVEEGLLDHIGMSECSAATLRRGNTVHPITAVEIEVSPWSMEEETKNVIATAAELGIAVIGYAPLGRGFLTGEIKSPDDLPEGDMRRMFTRFRDPEAFKANLVLVDALRAIAEKKGRSAAELCIAFVASLGPNVIALPGSSKASRTVQNSYAADVELTKAELDEIWGIINGYEVKGDRYFGADPKAMHLWG</sequence>
<dbReference type="GO" id="GO:0016491">
    <property type="term" value="F:oxidoreductase activity"/>
    <property type="evidence" value="ECO:0007669"/>
    <property type="project" value="UniProtKB-KW"/>
</dbReference>